<dbReference type="AlphaFoldDB" id="M3FTD6"/>
<reference evidence="3" key="1">
    <citation type="journal article" date="2013" name="Genome Announc.">
        <title>Draft Genome Sequence of Streptomyces bottropensis ATCC 25435, a Bottromycin-Producing Actinomycete.</title>
        <authorList>
            <person name="Zhang H."/>
            <person name="Zhou W."/>
            <person name="Zhuang Y."/>
            <person name="Liang X."/>
            <person name="Liu T."/>
        </authorList>
    </citation>
    <scope>NUCLEOTIDE SEQUENCE [LARGE SCALE GENOMIC DNA]</scope>
    <source>
        <strain evidence="3">ATCC 25435</strain>
    </source>
</reference>
<feature type="chain" id="PRO_5039460615" description="Secreted protein" evidence="1">
    <location>
        <begin position="33"/>
        <end position="177"/>
    </location>
</feature>
<gene>
    <name evidence="2" type="ORF">SBD_3513</name>
</gene>
<dbReference type="EMBL" id="KB405067">
    <property type="protein sequence ID" value="EMF56200.1"/>
    <property type="molecule type" value="Genomic_DNA"/>
</dbReference>
<keyword evidence="1" id="KW-0732">Signal</keyword>
<protein>
    <recommendedName>
        <fullName evidence="4">Secreted protein</fullName>
    </recommendedName>
</protein>
<evidence type="ECO:0000256" key="1">
    <source>
        <dbReference type="SAM" id="SignalP"/>
    </source>
</evidence>
<proteinExistence type="predicted"/>
<dbReference type="Proteomes" id="UP000030760">
    <property type="component" value="Unassembled WGS sequence"/>
</dbReference>
<feature type="signal peptide" evidence="1">
    <location>
        <begin position="1"/>
        <end position="32"/>
    </location>
</feature>
<accession>M3FTD6</accession>
<evidence type="ECO:0000313" key="2">
    <source>
        <dbReference type="EMBL" id="EMF56200.1"/>
    </source>
</evidence>
<organism evidence="2 3">
    <name type="scientific">Streptomyces bottropensis ATCC 25435</name>
    <dbReference type="NCBI Taxonomy" id="1054862"/>
    <lineage>
        <taxon>Bacteria</taxon>
        <taxon>Bacillati</taxon>
        <taxon>Actinomycetota</taxon>
        <taxon>Actinomycetes</taxon>
        <taxon>Kitasatosporales</taxon>
        <taxon>Streptomycetaceae</taxon>
        <taxon>Streptomyces</taxon>
    </lineage>
</organism>
<evidence type="ECO:0000313" key="3">
    <source>
        <dbReference type="Proteomes" id="UP000030760"/>
    </source>
</evidence>
<sequence length="177" mass="17987">MLERDRTEMKPTTRGTLAAVVTGVAAAMGASAAPAVAAETVPVPLPLEGVEHSLNVKAPKLSGELPLLMPGAPQGGPKYVEGRLLPASSLPQVPLGTALPGLKAETPLPRVVGEGFERLGVDAPAADLRTLTPGLNVDTPLTAPDPHALGLPSLKDPQVAVLTPLLRTAPTAHLGLV</sequence>
<evidence type="ECO:0008006" key="4">
    <source>
        <dbReference type="Google" id="ProtNLM"/>
    </source>
</evidence>
<name>M3FTD6_9ACTN</name>